<accession>A0A4U6Q7T5</accession>
<sequence length="69" mass="6509">MAATSQQVTEAPTTTATSPSPVVAAGPTASSPAGPTAEVIGGGRTLLPGRTFVALYGSPGISGLGALGQ</sequence>
<feature type="region of interest" description="Disordered" evidence="1">
    <location>
        <begin position="1"/>
        <end position="37"/>
    </location>
</feature>
<organism evidence="2 3">
    <name type="scientific">Nakamurella flava</name>
    <dbReference type="NCBI Taxonomy" id="2576308"/>
    <lineage>
        <taxon>Bacteria</taxon>
        <taxon>Bacillati</taxon>
        <taxon>Actinomycetota</taxon>
        <taxon>Actinomycetes</taxon>
        <taxon>Nakamurellales</taxon>
        <taxon>Nakamurellaceae</taxon>
        <taxon>Nakamurella</taxon>
    </lineage>
</organism>
<gene>
    <name evidence="2" type="ORF">FDO65_21870</name>
</gene>
<name>A0A4U6Q7T5_9ACTN</name>
<comment type="caution">
    <text evidence="2">The sequence shown here is derived from an EMBL/GenBank/DDBJ whole genome shotgun (WGS) entry which is preliminary data.</text>
</comment>
<evidence type="ECO:0000313" key="3">
    <source>
        <dbReference type="Proteomes" id="UP000306985"/>
    </source>
</evidence>
<protein>
    <submittedName>
        <fullName evidence="2">Uncharacterized protein</fullName>
    </submittedName>
</protein>
<feature type="compositionally biased region" description="Polar residues" evidence="1">
    <location>
        <begin position="1"/>
        <end position="10"/>
    </location>
</feature>
<dbReference type="AlphaFoldDB" id="A0A4U6Q7T5"/>
<dbReference type="Proteomes" id="UP000306985">
    <property type="component" value="Unassembled WGS sequence"/>
</dbReference>
<keyword evidence="3" id="KW-1185">Reference proteome</keyword>
<dbReference type="EMBL" id="SZZH01000009">
    <property type="protein sequence ID" value="TKV55991.1"/>
    <property type="molecule type" value="Genomic_DNA"/>
</dbReference>
<dbReference type="RefSeq" id="WP_137451884.1">
    <property type="nucleotide sequence ID" value="NZ_SZZH01000009.1"/>
</dbReference>
<evidence type="ECO:0000313" key="2">
    <source>
        <dbReference type="EMBL" id="TKV55991.1"/>
    </source>
</evidence>
<proteinExistence type="predicted"/>
<reference evidence="2 3" key="1">
    <citation type="submission" date="2019-05" db="EMBL/GenBank/DDBJ databases">
        <title>Nakamurella sp. N5BH11, whole genome shotgun sequence.</title>
        <authorList>
            <person name="Tuo L."/>
        </authorList>
    </citation>
    <scope>NUCLEOTIDE SEQUENCE [LARGE SCALE GENOMIC DNA]</scope>
    <source>
        <strain evidence="2 3">N5BH11</strain>
    </source>
</reference>
<feature type="compositionally biased region" description="Low complexity" evidence="1">
    <location>
        <begin position="11"/>
        <end position="37"/>
    </location>
</feature>
<evidence type="ECO:0000256" key="1">
    <source>
        <dbReference type="SAM" id="MobiDB-lite"/>
    </source>
</evidence>